<dbReference type="Pfam" id="PF00248">
    <property type="entry name" value="Aldo_ket_red"/>
    <property type="match status" value="1"/>
</dbReference>
<dbReference type="AlphaFoldDB" id="A0A0F0LU38"/>
<keyword evidence="2" id="KW-0560">Oxidoreductase</keyword>
<dbReference type="GO" id="GO:0005829">
    <property type="term" value="C:cytosol"/>
    <property type="evidence" value="ECO:0007669"/>
    <property type="project" value="TreeGrafter"/>
</dbReference>
<gene>
    <name evidence="2" type="primary">fdh</name>
    <name evidence="2" type="ORF">RR49_01914</name>
</gene>
<dbReference type="RefSeq" id="WP_045247815.1">
    <property type="nucleotide sequence ID" value="NZ_JYIY01000075.1"/>
</dbReference>
<dbReference type="PANTHER" id="PTHR42686:SF1">
    <property type="entry name" value="GH17980P-RELATED"/>
    <property type="match status" value="1"/>
</dbReference>
<organism evidence="2 3">
    <name type="scientific">Microbacterium ginsengisoli</name>
    <dbReference type="NCBI Taxonomy" id="400772"/>
    <lineage>
        <taxon>Bacteria</taxon>
        <taxon>Bacillati</taxon>
        <taxon>Actinomycetota</taxon>
        <taxon>Actinomycetes</taxon>
        <taxon>Micrococcales</taxon>
        <taxon>Microbacteriaceae</taxon>
        <taxon>Microbacterium</taxon>
    </lineage>
</organism>
<dbReference type="PATRIC" id="fig|400772.4.peg.1930"/>
<evidence type="ECO:0000313" key="3">
    <source>
        <dbReference type="Proteomes" id="UP000033451"/>
    </source>
</evidence>
<dbReference type="Proteomes" id="UP000033451">
    <property type="component" value="Unassembled WGS sequence"/>
</dbReference>
<dbReference type="InterPro" id="IPR044477">
    <property type="entry name" value="FDH-like"/>
</dbReference>
<reference evidence="2 3" key="1">
    <citation type="submission" date="2015-02" db="EMBL/GenBank/DDBJ databases">
        <title>Draft genome sequences of ten Microbacterium spp. with emphasis on heavy metal contaminated environments.</title>
        <authorList>
            <person name="Corretto E."/>
        </authorList>
    </citation>
    <scope>NUCLEOTIDE SEQUENCE [LARGE SCALE GENOMIC DNA]</scope>
    <source>
        <strain evidence="2 3">DSM 18659</strain>
    </source>
</reference>
<dbReference type="EMBL" id="JYIY01000075">
    <property type="protein sequence ID" value="KJL36234.1"/>
    <property type="molecule type" value="Genomic_DNA"/>
</dbReference>
<dbReference type="InterPro" id="IPR036812">
    <property type="entry name" value="NAD(P)_OxRdtase_dom_sf"/>
</dbReference>
<dbReference type="CDD" id="cd19162">
    <property type="entry name" value="AKR_FDH"/>
    <property type="match status" value="1"/>
</dbReference>
<dbReference type="PANTHER" id="PTHR42686">
    <property type="entry name" value="GH17980P-RELATED"/>
    <property type="match status" value="1"/>
</dbReference>
<evidence type="ECO:0000259" key="1">
    <source>
        <dbReference type="Pfam" id="PF00248"/>
    </source>
</evidence>
<evidence type="ECO:0000313" key="2">
    <source>
        <dbReference type="EMBL" id="KJL36234.1"/>
    </source>
</evidence>
<name>A0A0F0LU38_9MICO</name>
<dbReference type="Gene3D" id="3.20.20.100">
    <property type="entry name" value="NADP-dependent oxidoreductase domain"/>
    <property type="match status" value="1"/>
</dbReference>
<accession>A0A0F0LU38</accession>
<feature type="domain" description="NADP-dependent oxidoreductase" evidence="1">
    <location>
        <begin position="15"/>
        <end position="304"/>
    </location>
</feature>
<dbReference type="SUPFAM" id="SSF51430">
    <property type="entry name" value="NAD(P)-linked oxidoreductase"/>
    <property type="match status" value="1"/>
</dbReference>
<dbReference type="InterPro" id="IPR023210">
    <property type="entry name" value="NADP_OxRdtase_dom"/>
</dbReference>
<proteinExistence type="predicted"/>
<comment type="caution">
    <text evidence="2">The sequence shown here is derived from an EMBL/GenBank/DDBJ whole genome shotgun (WGS) entry which is preliminary data.</text>
</comment>
<sequence length="329" mass="35550">MSTRPSPRGVRLTDVGFGAAQLGNLGRVTTEDEAAGAVEEAWRRGIRYFDTAPHYGLGLSERRLGAALAARPRDEYVISTKVGRLLQPNEPPHGTDDGFVVPATHRRVFDFSRDAILRSVDESLARLGLDRVDILYLHDPDHEWEAASTTGVDTLIELRDQGVTRAIGAGMNQSAMLARFVRECDVDVVMLAGRYTLLEQGAAEDLLPAALDRGVAVVGAAVYNSGLLSADRPAAGLTYDYLPAPESLIERVTRIAEVCERHGVRLPEAAVQFPLRHPATASVVVGMRTADQVDSTLDRLAARIPVALWDDLRATGLLIADDAIDTVAP</sequence>
<dbReference type="GO" id="GO:0047834">
    <property type="term" value="F:D-threo-aldose 1-dehydrogenase activity"/>
    <property type="evidence" value="ECO:0007669"/>
    <property type="project" value="UniProtKB-EC"/>
</dbReference>
<keyword evidence="3" id="KW-1185">Reference proteome</keyword>
<dbReference type="OrthoDB" id="9768851at2"/>
<dbReference type="STRING" id="400772.RR49_01914"/>
<dbReference type="EC" id="1.1.1.122" evidence="2"/>
<protein>
    <submittedName>
        <fullName evidence="2">D-threo-aldose 1-dehydrogenase</fullName>
        <ecNumber evidence="2">1.1.1.122</ecNumber>
    </submittedName>
</protein>
<dbReference type="InterPro" id="IPR020471">
    <property type="entry name" value="AKR"/>
</dbReference>